<feature type="transmembrane region" description="Helical" evidence="7">
    <location>
        <begin position="310"/>
        <end position="331"/>
    </location>
</feature>
<dbReference type="PANTHER" id="PTHR39087">
    <property type="entry name" value="UPF0104 MEMBRANE PROTEIN MJ1595"/>
    <property type="match status" value="1"/>
</dbReference>
<evidence type="ECO:0000313" key="9">
    <source>
        <dbReference type="Proteomes" id="UP000067434"/>
    </source>
</evidence>
<dbReference type="NCBIfam" id="TIGR00374">
    <property type="entry name" value="flippase-like domain"/>
    <property type="match status" value="1"/>
</dbReference>
<feature type="transmembrane region" description="Helical" evidence="7">
    <location>
        <begin position="83"/>
        <end position="102"/>
    </location>
</feature>
<dbReference type="Proteomes" id="UP000067434">
    <property type="component" value="Chromosome"/>
</dbReference>
<proteinExistence type="inferred from homology"/>
<evidence type="ECO:0000256" key="4">
    <source>
        <dbReference type="ARBA" id="ARBA00022692"/>
    </source>
</evidence>
<dbReference type="Pfam" id="PF03706">
    <property type="entry name" value="LPG_synthase_TM"/>
    <property type="match status" value="1"/>
</dbReference>
<dbReference type="KEGG" id="thf:MA03_00490"/>
<feature type="transmembrane region" description="Helical" evidence="7">
    <location>
        <begin position="229"/>
        <end position="251"/>
    </location>
</feature>
<accession>A0A0F7FH78</accession>
<dbReference type="GO" id="GO:0005886">
    <property type="term" value="C:plasma membrane"/>
    <property type="evidence" value="ECO:0007669"/>
    <property type="project" value="UniProtKB-SubCell"/>
</dbReference>
<name>A0A0F7FH78_9CREN</name>
<dbReference type="RefSeq" id="WP_052883394.1">
    <property type="nucleotide sequence ID" value="NZ_CP009961.1"/>
</dbReference>
<dbReference type="AlphaFoldDB" id="A0A0F7FH78"/>
<feature type="transmembrane region" description="Helical" evidence="7">
    <location>
        <begin position="50"/>
        <end position="71"/>
    </location>
</feature>
<sequence length="363" mass="41506">MNDVAKRWIRKHVIYVVQAIFIIALGLYIIQDFKLGEFIQTLTQIDKQFILYLVIFEILYYFLHALSYWFLTYKRFRLKLREAVGGTMLAWLVDLILPSAFIEGDIVRIVFLRQYGDWASAISYNLFFRFLLNTTLALFIMITAVLAVNLSTSIMNYLLIYGITVLLAFLSAALIAVFIFDANRTLRFARWLIEKLPVKRKEALERETEKFLQYVSDTARDFSPYSPNLWAAVLSLMGQWISGVLTPYYSLRSIGVKINPILIAPGYTILTIFSLASIGVPFMVGSVDVALITLYLLLGVPKEKAVAAAFLGRGITILVTLSMIYPIGLYYGKKLFSKKNFEELKETIRSIVKQYGFSLPLFS</sequence>
<evidence type="ECO:0000256" key="1">
    <source>
        <dbReference type="ARBA" id="ARBA00004651"/>
    </source>
</evidence>
<feature type="transmembrane region" description="Helical" evidence="7">
    <location>
        <begin position="12"/>
        <end position="30"/>
    </location>
</feature>
<evidence type="ECO:0000256" key="3">
    <source>
        <dbReference type="ARBA" id="ARBA00022475"/>
    </source>
</evidence>
<dbReference type="GeneID" id="25400663"/>
<dbReference type="PATRIC" id="fig|1550241.5.peg.100"/>
<keyword evidence="3" id="KW-1003">Cell membrane</keyword>
<evidence type="ECO:0000256" key="6">
    <source>
        <dbReference type="ARBA" id="ARBA00023136"/>
    </source>
</evidence>
<feature type="transmembrane region" description="Helical" evidence="7">
    <location>
        <begin position="122"/>
        <end position="146"/>
    </location>
</feature>
<organism evidence="8 9">
    <name type="scientific">Infirmifilum uzonense</name>
    <dbReference type="NCBI Taxonomy" id="1550241"/>
    <lineage>
        <taxon>Archaea</taxon>
        <taxon>Thermoproteota</taxon>
        <taxon>Thermoprotei</taxon>
        <taxon>Thermofilales</taxon>
        <taxon>Thermofilaceae</taxon>
        <taxon>Infirmifilum</taxon>
    </lineage>
</organism>
<dbReference type="InterPro" id="IPR022791">
    <property type="entry name" value="L-PG_synthase/AglD"/>
</dbReference>
<keyword evidence="9" id="KW-1185">Reference proteome</keyword>
<evidence type="ECO:0008006" key="10">
    <source>
        <dbReference type="Google" id="ProtNLM"/>
    </source>
</evidence>
<keyword evidence="4 7" id="KW-0812">Transmembrane</keyword>
<keyword evidence="6 7" id="KW-0472">Membrane</keyword>
<evidence type="ECO:0000256" key="5">
    <source>
        <dbReference type="ARBA" id="ARBA00022989"/>
    </source>
</evidence>
<feature type="transmembrane region" description="Helical" evidence="7">
    <location>
        <begin position="272"/>
        <end position="298"/>
    </location>
</feature>
<gene>
    <name evidence="8" type="ORF">MA03_00490</name>
</gene>
<feature type="transmembrane region" description="Helical" evidence="7">
    <location>
        <begin position="158"/>
        <end position="180"/>
    </location>
</feature>
<evidence type="ECO:0000256" key="7">
    <source>
        <dbReference type="SAM" id="Phobius"/>
    </source>
</evidence>
<dbReference type="STRING" id="1550241.MA03_00490"/>
<keyword evidence="5 7" id="KW-1133">Transmembrane helix</keyword>
<comment type="subcellular location">
    <subcellularLocation>
        <location evidence="1">Cell membrane</location>
        <topology evidence="1">Multi-pass membrane protein</topology>
    </subcellularLocation>
</comment>
<evidence type="ECO:0000313" key="8">
    <source>
        <dbReference type="EMBL" id="AKG38069.1"/>
    </source>
</evidence>
<dbReference type="OrthoDB" id="31308at2157"/>
<dbReference type="HOGENOM" id="CLU_762117_0_0_2"/>
<comment type="similarity">
    <text evidence="2">Belongs to the UPF0104 family.</text>
</comment>
<reference evidence="8 9" key="1">
    <citation type="journal article" date="2015" name="Stand. Genomic Sci.">
        <title>Complete genome sequence of and proposal of Thermofilum uzonense sp. nov. a novel hyperthermophilic crenarchaeon and emended description of the genus Thermofilum.</title>
        <authorList>
            <person name="Toshchakov S.V."/>
            <person name="Korzhenkov A.A."/>
            <person name="Samarov N.I."/>
            <person name="Mazunin I.O."/>
            <person name="Mozhey O.I."/>
            <person name="Shmyr I.S."/>
            <person name="Derbikova K.S."/>
            <person name="Taranov E.A."/>
            <person name="Dominova I.N."/>
            <person name="Bonch-Osmolovskaya E.A."/>
            <person name="Patrushev M.V."/>
            <person name="Podosokorskaya O.A."/>
            <person name="Kublanov I.V."/>
        </authorList>
    </citation>
    <scope>NUCLEOTIDE SEQUENCE [LARGE SCALE GENOMIC DNA]</scope>
    <source>
        <strain evidence="8 9">1807-2</strain>
    </source>
</reference>
<dbReference type="PANTHER" id="PTHR39087:SF2">
    <property type="entry name" value="UPF0104 MEMBRANE PROTEIN MJ1595"/>
    <property type="match status" value="1"/>
</dbReference>
<protein>
    <recommendedName>
        <fullName evidence="10">Flippase-like domain-containing protein</fullName>
    </recommendedName>
</protein>
<dbReference type="EMBL" id="CP009961">
    <property type="protein sequence ID" value="AKG38069.1"/>
    <property type="molecule type" value="Genomic_DNA"/>
</dbReference>
<evidence type="ECO:0000256" key="2">
    <source>
        <dbReference type="ARBA" id="ARBA00011061"/>
    </source>
</evidence>